<dbReference type="PANTHER" id="PTHR10196:SF69">
    <property type="entry name" value="GLYCEROL KINASE"/>
    <property type="match status" value="1"/>
</dbReference>
<reference evidence="12 13" key="1">
    <citation type="submission" date="2024-11" db="EMBL/GenBank/DDBJ databases">
        <title>Adaptive evolution of stress response genes in parasites aligns with host niche diversity.</title>
        <authorList>
            <person name="Hahn C."/>
            <person name="Resl P."/>
        </authorList>
    </citation>
    <scope>NUCLEOTIDE SEQUENCE [LARGE SCALE GENOMIC DNA]</scope>
    <source>
        <strain evidence="12">EGGRZ-B1_66</strain>
        <tissue evidence="12">Body</tissue>
    </source>
</reference>
<dbReference type="GO" id="GO:0005524">
    <property type="term" value="F:ATP binding"/>
    <property type="evidence" value="ECO:0007669"/>
    <property type="project" value="UniProtKB-KW"/>
</dbReference>
<feature type="domain" description="Carbohydrate kinase FGGY N-terminal" evidence="10">
    <location>
        <begin position="3"/>
        <end position="245"/>
    </location>
</feature>
<keyword evidence="6" id="KW-0418">Kinase</keyword>
<dbReference type="SUPFAM" id="SSF53067">
    <property type="entry name" value="Actin-like ATPase domain"/>
    <property type="match status" value="2"/>
</dbReference>
<evidence type="ECO:0000313" key="13">
    <source>
        <dbReference type="Proteomes" id="UP001626550"/>
    </source>
</evidence>
<proteinExistence type="inferred from homology"/>
<dbReference type="PIRSF" id="PIRSF000538">
    <property type="entry name" value="GlpK"/>
    <property type="match status" value="1"/>
</dbReference>
<dbReference type="EC" id="2.7.1.30" evidence="3"/>
<dbReference type="Pfam" id="PF02782">
    <property type="entry name" value="FGGY_C"/>
    <property type="match status" value="1"/>
</dbReference>
<keyword evidence="4" id="KW-0808">Transferase</keyword>
<evidence type="ECO:0000256" key="1">
    <source>
        <dbReference type="ARBA" id="ARBA00005190"/>
    </source>
</evidence>
<evidence type="ECO:0000259" key="11">
    <source>
        <dbReference type="Pfam" id="PF02782"/>
    </source>
</evidence>
<dbReference type="InterPro" id="IPR018483">
    <property type="entry name" value="Carb_kinase_FGGY_CS"/>
</dbReference>
<keyword evidence="8" id="KW-0067">ATP-binding</keyword>
<evidence type="ECO:0000256" key="8">
    <source>
        <dbReference type="ARBA" id="ARBA00022840"/>
    </source>
</evidence>
<dbReference type="Pfam" id="PF00370">
    <property type="entry name" value="FGGY_N"/>
    <property type="match status" value="1"/>
</dbReference>
<keyword evidence="7" id="KW-0319">Glycerol metabolism</keyword>
<dbReference type="GO" id="GO:0004370">
    <property type="term" value="F:glycerol kinase activity"/>
    <property type="evidence" value="ECO:0007669"/>
    <property type="project" value="UniProtKB-EC"/>
</dbReference>
<dbReference type="InterPro" id="IPR018485">
    <property type="entry name" value="FGGY_C"/>
</dbReference>
<evidence type="ECO:0000256" key="7">
    <source>
        <dbReference type="ARBA" id="ARBA00022798"/>
    </source>
</evidence>
<dbReference type="AlphaFoldDB" id="A0ABD2QBC8"/>
<dbReference type="InterPro" id="IPR018484">
    <property type="entry name" value="FGGY_N"/>
</dbReference>
<dbReference type="PROSITE" id="PS00933">
    <property type="entry name" value="FGGY_KINASES_1"/>
    <property type="match status" value="1"/>
</dbReference>
<organism evidence="12 13">
    <name type="scientific">Cichlidogyrus casuarinus</name>
    <dbReference type="NCBI Taxonomy" id="1844966"/>
    <lineage>
        <taxon>Eukaryota</taxon>
        <taxon>Metazoa</taxon>
        <taxon>Spiralia</taxon>
        <taxon>Lophotrochozoa</taxon>
        <taxon>Platyhelminthes</taxon>
        <taxon>Monogenea</taxon>
        <taxon>Monopisthocotylea</taxon>
        <taxon>Dactylogyridea</taxon>
        <taxon>Ancyrocephalidae</taxon>
        <taxon>Cichlidogyrus</taxon>
    </lineage>
</organism>
<evidence type="ECO:0000256" key="9">
    <source>
        <dbReference type="ARBA" id="ARBA00043149"/>
    </source>
</evidence>
<dbReference type="Gene3D" id="3.30.420.40">
    <property type="match status" value="2"/>
</dbReference>
<dbReference type="GO" id="GO:0006071">
    <property type="term" value="P:glycerol metabolic process"/>
    <property type="evidence" value="ECO:0007669"/>
    <property type="project" value="UniProtKB-KW"/>
</dbReference>
<comment type="similarity">
    <text evidence="2">Belongs to the FGGY kinase family.</text>
</comment>
<evidence type="ECO:0000313" key="12">
    <source>
        <dbReference type="EMBL" id="KAL3316820.1"/>
    </source>
</evidence>
<feature type="domain" description="Carbohydrate kinase FGGY C-terminal" evidence="11">
    <location>
        <begin position="262"/>
        <end position="460"/>
    </location>
</feature>
<accession>A0ABD2QBC8</accession>
<keyword evidence="5" id="KW-0547">Nucleotide-binding</keyword>
<evidence type="ECO:0000256" key="3">
    <source>
        <dbReference type="ARBA" id="ARBA00012099"/>
    </source>
</evidence>
<dbReference type="FunFam" id="3.30.420.40:FF:000086">
    <property type="entry name" value="Glycerol kinase"/>
    <property type="match status" value="1"/>
</dbReference>
<comment type="pathway">
    <text evidence="1">Polyol metabolism; glycerol degradation via glycerol kinase pathway; sn-glycerol 3-phosphate from glycerol: step 1/1.</text>
</comment>
<evidence type="ECO:0000259" key="10">
    <source>
        <dbReference type="Pfam" id="PF00370"/>
    </source>
</evidence>
<sequence>MLIASIDQGTTSTKVIVYEGDSIVAQVGIPINKVFPSDGWIEEDPDEIYSSVVKGLNECLSQIDQSIMAVGITNQRESTIAWSKSSGKPFYNAIIWCDSRTCDLVKLFLTRYDHLEFNEVTGLPLHSYFSAFKMLWLLQNVEEVKKAAERNDLCLGTVDSWLVWNLTDGKSFITDVTNASRTSLMNIKTCKWDKNMLELFGISENWLPEIVPSSGHLATITDSRLQVLSDCPIQAILGDQQAALFAQSWDAKNKQTDESIVKVTFGTGAFILWNIGKKCELSRVGLITTVAYKLTADSDPVYALEGSVAFSGATIDWLWKNVGIIKDFSELEERARIAYERLSQDDPCYFVPAFSGLLCPYWTEDARGLLIGLQEGCDGNDIILAALRSSCYQIVEVLECATSVTAKLRHKPKVIMVDGGVANNNVMLQSLADLTGLIIKKPASVQSMTALGVAMLASHSLGISIKNESKFSECALFQQSIDDRQKQFLISQWKKAVKRSLNWTTKQDPPQCPFRKLSNKLTPFLFGLATAFILMKSKKYFS</sequence>
<dbReference type="Proteomes" id="UP001626550">
    <property type="component" value="Unassembled WGS sequence"/>
</dbReference>
<gene>
    <name evidence="12" type="ORF">Ciccas_004529</name>
</gene>
<evidence type="ECO:0000256" key="6">
    <source>
        <dbReference type="ARBA" id="ARBA00022777"/>
    </source>
</evidence>
<dbReference type="InterPro" id="IPR000577">
    <property type="entry name" value="Carb_kinase_FGGY"/>
</dbReference>
<protein>
    <recommendedName>
        <fullName evidence="3">glycerol kinase</fullName>
        <ecNumber evidence="3">2.7.1.30</ecNumber>
    </recommendedName>
    <alternativeName>
        <fullName evidence="9">ATP:glycerol 3-phosphotransferase</fullName>
    </alternativeName>
</protein>
<evidence type="ECO:0000256" key="5">
    <source>
        <dbReference type="ARBA" id="ARBA00022741"/>
    </source>
</evidence>
<evidence type="ECO:0000256" key="2">
    <source>
        <dbReference type="ARBA" id="ARBA00009156"/>
    </source>
</evidence>
<dbReference type="PANTHER" id="PTHR10196">
    <property type="entry name" value="SUGAR KINASE"/>
    <property type="match status" value="1"/>
</dbReference>
<keyword evidence="13" id="KW-1185">Reference proteome</keyword>
<comment type="caution">
    <text evidence="12">The sequence shown here is derived from an EMBL/GenBank/DDBJ whole genome shotgun (WGS) entry which is preliminary data.</text>
</comment>
<dbReference type="InterPro" id="IPR043129">
    <property type="entry name" value="ATPase_NBD"/>
</dbReference>
<dbReference type="EMBL" id="JBJKFK010000477">
    <property type="protein sequence ID" value="KAL3316820.1"/>
    <property type="molecule type" value="Genomic_DNA"/>
</dbReference>
<evidence type="ECO:0000256" key="4">
    <source>
        <dbReference type="ARBA" id="ARBA00022679"/>
    </source>
</evidence>
<name>A0ABD2QBC8_9PLAT</name>